<dbReference type="GO" id="GO:0006357">
    <property type="term" value="P:regulation of transcription by RNA polymerase II"/>
    <property type="evidence" value="ECO:0007669"/>
    <property type="project" value="InterPro"/>
</dbReference>
<keyword evidence="5 9" id="KW-0010">Activator</keyword>
<gene>
    <name evidence="9" type="primary">MED5</name>
    <name evidence="11" type="ORF">UCREL1_5547</name>
</gene>
<dbReference type="OrthoDB" id="5322661at2759"/>
<protein>
    <recommendedName>
        <fullName evidence="3 9">Mediator of RNA polymerase II transcription subunit 5</fullName>
    </recommendedName>
    <alternativeName>
        <fullName evidence="8 9">Mediator complex subunit 5</fullName>
    </alternativeName>
</protein>
<comment type="subunit">
    <text evidence="9">Component of the Mediator complex.</text>
</comment>
<dbReference type="InterPro" id="IPR014801">
    <property type="entry name" value="Mediator_Med5_fun"/>
</dbReference>
<dbReference type="PANTHER" id="PTHR35784">
    <property type="entry name" value="MEDIATOR OF RNA POLYMERASE II TRANSCRIPTION SUBUNIT 5"/>
    <property type="match status" value="1"/>
</dbReference>
<evidence type="ECO:0000256" key="7">
    <source>
        <dbReference type="ARBA" id="ARBA00023242"/>
    </source>
</evidence>
<evidence type="ECO:0000256" key="1">
    <source>
        <dbReference type="ARBA" id="ARBA00004123"/>
    </source>
</evidence>
<feature type="region of interest" description="Disordered" evidence="10">
    <location>
        <begin position="188"/>
        <end position="212"/>
    </location>
</feature>
<dbReference type="GO" id="GO:0016592">
    <property type="term" value="C:mediator complex"/>
    <property type="evidence" value="ECO:0007669"/>
    <property type="project" value="InterPro"/>
</dbReference>
<keyword evidence="12" id="KW-1185">Reference proteome</keyword>
<dbReference type="eggNOG" id="ENOG502R1HB">
    <property type="taxonomic scope" value="Eukaryota"/>
</dbReference>
<organism evidence="11 12">
    <name type="scientific">Eutypa lata (strain UCR-EL1)</name>
    <name type="common">Grapevine dieback disease fungus</name>
    <name type="synonym">Eutypa armeniacae</name>
    <dbReference type="NCBI Taxonomy" id="1287681"/>
    <lineage>
        <taxon>Eukaryota</taxon>
        <taxon>Fungi</taxon>
        <taxon>Dikarya</taxon>
        <taxon>Ascomycota</taxon>
        <taxon>Pezizomycotina</taxon>
        <taxon>Sordariomycetes</taxon>
        <taxon>Xylariomycetidae</taxon>
        <taxon>Xylariales</taxon>
        <taxon>Diatrypaceae</taxon>
        <taxon>Eutypa</taxon>
    </lineage>
</organism>
<dbReference type="EMBL" id="KB706433">
    <property type="protein sequence ID" value="EMR67422.1"/>
    <property type="molecule type" value="Genomic_DNA"/>
</dbReference>
<keyword evidence="6 9" id="KW-0804">Transcription</keyword>
<comment type="subcellular location">
    <subcellularLocation>
        <location evidence="1 9">Nucleus</location>
    </subcellularLocation>
</comment>
<sequence>MANQLWTDLSQEKKAVIRVLQLILLTKQGSNEAQSMLAAVLNIVAKPLEHALRLSQRQNPKSQEIEPLLRAIKDNIRYSRRTAGAGHNELEAWTSGSTANGGAGLAAAIRHTVQGFVQWSLHPAINIMPTAYTHRQVLAALRLLGARRLLHVILDELKLQTDAGSGSVAYDVATALVCAPDATNQLPPDLSSMLHHHHHHQHSHAHEMPPPPPQTHLSLHAALRFEAEDFKALQKQDPTTAENVVRLYRRVEAQLLEPPPPPPASTAAALGLVGAGDDADVAAAAAAEAELNSALEAAAAMGAAGAGDDGSVTGGMHLDLSGVGVGGGGGADSSAGGAGSAGGLDDDIFGGLGSGADLLDWEGMLQ</sequence>
<evidence type="ECO:0000256" key="9">
    <source>
        <dbReference type="RuleBase" id="RU364142"/>
    </source>
</evidence>
<reference evidence="12" key="1">
    <citation type="journal article" date="2013" name="Genome Announc.">
        <title>Draft genome sequence of the grapevine dieback fungus Eutypa lata UCR-EL1.</title>
        <authorList>
            <person name="Blanco-Ulate B."/>
            <person name="Rolshausen P.E."/>
            <person name="Cantu D."/>
        </authorList>
    </citation>
    <scope>NUCLEOTIDE SEQUENCE [LARGE SCALE GENOMIC DNA]</scope>
    <source>
        <strain evidence="12">UCR-EL1</strain>
    </source>
</reference>
<dbReference type="AlphaFoldDB" id="M7ST26"/>
<feature type="compositionally biased region" description="Basic residues" evidence="10">
    <location>
        <begin position="194"/>
        <end position="203"/>
    </location>
</feature>
<keyword evidence="4 9" id="KW-0805">Transcription regulation</keyword>
<dbReference type="PANTHER" id="PTHR35784:SF1">
    <property type="entry name" value="MEDIATOR OF RNA POLYMERASE II TRANSCRIPTION SUBUNIT 5"/>
    <property type="match status" value="1"/>
</dbReference>
<dbReference type="Pfam" id="PF08689">
    <property type="entry name" value="Med5"/>
    <property type="match status" value="1"/>
</dbReference>
<evidence type="ECO:0000256" key="2">
    <source>
        <dbReference type="ARBA" id="ARBA00008782"/>
    </source>
</evidence>
<evidence type="ECO:0000256" key="5">
    <source>
        <dbReference type="ARBA" id="ARBA00023159"/>
    </source>
</evidence>
<proteinExistence type="inferred from homology"/>
<dbReference type="Proteomes" id="UP000012174">
    <property type="component" value="Unassembled WGS sequence"/>
</dbReference>
<evidence type="ECO:0000256" key="6">
    <source>
        <dbReference type="ARBA" id="ARBA00023163"/>
    </source>
</evidence>
<dbReference type="STRING" id="1287681.M7ST26"/>
<evidence type="ECO:0000256" key="10">
    <source>
        <dbReference type="SAM" id="MobiDB-lite"/>
    </source>
</evidence>
<comment type="similarity">
    <text evidence="2 9">Belongs to the Mediator complex subunit 5 family.</text>
</comment>
<evidence type="ECO:0000313" key="12">
    <source>
        <dbReference type="Proteomes" id="UP000012174"/>
    </source>
</evidence>
<name>M7ST26_EUTLA</name>
<evidence type="ECO:0000256" key="4">
    <source>
        <dbReference type="ARBA" id="ARBA00023015"/>
    </source>
</evidence>
<comment type="function">
    <text evidence="9">Component of the Mediator complex, a coactivator involved in the regulated transcription of nearly all RNA polymerase II-dependent genes. Mediator functions as a bridge to convey information from gene-specific regulatory proteins to the basal RNA polymerase II transcription machinery. Mediator is recruited to promoters by direct interactions with regulatory proteins and serves as a scaffold for the assembly of a functional preinitiation complex with RNA polymerase II and the general transcription factors.</text>
</comment>
<evidence type="ECO:0000256" key="3">
    <source>
        <dbReference type="ARBA" id="ARBA00020628"/>
    </source>
</evidence>
<evidence type="ECO:0000256" key="8">
    <source>
        <dbReference type="ARBA" id="ARBA00031256"/>
    </source>
</evidence>
<dbReference type="GO" id="GO:0003712">
    <property type="term" value="F:transcription coregulator activity"/>
    <property type="evidence" value="ECO:0007669"/>
    <property type="project" value="InterPro"/>
</dbReference>
<accession>M7ST26</accession>
<dbReference type="KEGG" id="ela:UCREL1_5547"/>
<dbReference type="HOGENOM" id="CLU_756569_0_0_1"/>
<evidence type="ECO:0000313" key="11">
    <source>
        <dbReference type="EMBL" id="EMR67422.1"/>
    </source>
</evidence>
<keyword evidence="7 9" id="KW-0539">Nucleus</keyword>